<dbReference type="SUPFAM" id="SSF56219">
    <property type="entry name" value="DNase I-like"/>
    <property type="match status" value="1"/>
</dbReference>
<evidence type="ECO:0000313" key="2">
    <source>
        <dbReference type="EMBL" id="UVI31671.1"/>
    </source>
</evidence>
<dbReference type="Pfam" id="PF03372">
    <property type="entry name" value="Exo_endo_phos"/>
    <property type="match status" value="1"/>
</dbReference>
<proteinExistence type="predicted"/>
<name>A0ABY5SCI3_9BACL</name>
<organism evidence="2 3">
    <name type="scientific">Paenibacillus spongiae</name>
    <dbReference type="NCBI Taxonomy" id="2909671"/>
    <lineage>
        <taxon>Bacteria</taxon>
        <taxon>Bacillati</taxon>
        <taxon>Bacillota</taxon>
        <taxon>Bacilli</taxon>
        <taxon>Bacillales</taxon>
        <taxon>Paenibacillaceae</taxon>
        <taxon>Paenibacillus</taxon>
    </lineage>
</organism>
<sequence length="254" mass="29030">MKIGQYNILDGSPEPERLVRLGQWISRQNYDILGFNELNGWTTRQMEQYGAEWGLPYYAITDTGRSPYRLGILSKHPVERVSIKEEGFYHGLLHAKILDLDLFVTHLSSADSLHREREAALIIEEISTCCGPVIVMGDLNTLSPLDKAHYDHAGIPEKLSQDDRLSRKFMAQGEINYRPMEVLLEAGLVDAGAGSGFQHSVPTKYNEDPMHADRLRLDYMLINEALLNHKPMARIIRDPEVELLSDHYPVECWW</sequence>
<dbReference type="RefSeq" id="WP_258387733.1">
    <property type="nucleotide sequence ID" value="NZ_CP091430.1"/>
</dbReference>
<dbReference type="Gene3D" id="3.60.10.10">
    <property type="entry name" value="Endonuclease/exonuclease/phosphatase"/>
    <property type="match status" value="1"/>
</dbReference>
<dbReference type="InterPro" id="IPR005135">
    <property type="entry name" value="Endo/exonuclease/phosphatase"/>
</dbReference>
<dbReference type="InterPro" id="IPR036691">
    <property type="entry name" value="Endo/exonu/phosph_ase_sf"/>
</dbReference>
<accession>A0ABY5SCI3</accession>
<gene>
    <name evidence="2" type="ORF">L1F29_07600</name>
</gene>
<evidence type="ECO:0000313" key="3">
    <source>
        <dbReference type="Proteomes" id="UP001057877"/>
    </source>
</evidence>
<dbReference type="GO" id="GO:0004519">
    <property type="term" value="F:endonuclease activity"/>
    <property type="evidence" value="ECO:0007669"/>
    <property type="project" value="UniProtKB-KW"/>
</dbReference>
<reference evidence="2" key="1">
    <citation type="submission" date="2022-01" db="EMBL/GenBank/DDBJ databases">
        <title>Paenibacillus spongiae sp. nov., isolated from marine sponge.</title>
        <authorList>
            <person name="Li Z."/>
            <person name="Zhang M."/>
        </authorList>
    </citation>
    <scope>NUCLEOTIDE SEQUENCE</scope>
    <source>
        <strain evidence="2">PHS-Z3</strain>
    </source>
</reference>
<keyword evidence="2" id="KW-0378">Hydrolase</keyword>
<evidence type="ECO:0000259" key="1">
    <source>
        <dbReference type="Pfam" id="PF03372"/>
    </source>
</evidence>
<keyword evidence="2" id="KW-0540">Nuclease</keyword>
<feature type="domain" description="Endonuclease/exonuclease/phosphatase" evidence="1">
    <location>
        <begin position="5"/>
        <end position="247"/>
    </location>
</feature>
<dbReference type="EMBL" id="CP091430">
    <property type="protein sequence ID" value="UVI31671.1"/>
    <property type="molecule type" value="Genomic_DNA"/>
</dbReference>
<dbReference type="Proteomes" id="UP001057877">
    <property type="component" value="Chromosome"/>
</dbReference>
<keyword evidence="2" id="KW-0255">Endonuclease</keyword>
<keyword evidence="3" id="KW-1185">Reference proteome</keyword>
<protein>
    <submittedName>
        <fullName evidence="2">Endonuclease/exonuclease/phosphatase family protein</fullName>
    </submittedName>
</protein>